<gene>
    <name evidence="2" type="ORF">NUTIK01_17600</name>
</gene>
<organism evidence="2 3">
    <name type="scientific">Novosphingobium pituita</name>
    <dbReference type="NCBI Taxonomy" id="3056842"/>
    <lineage>
        <taxon>Bacteria</taxon>
        <taxon>Pseudomonadati</taxon>
        <taxon>Pseudomonadota</taxon>
        <taxon>Alphaproteobacteria</taxon>
        <taxon>Sphingomonadales</taxon>
        <taxon>Sphingomonadaceae</taxon>
        <taxon>Novosphingobium</taxon>
    </lineage>
</organism>
<name>A0ABQ6P6V7_9SPHN</name>
<keyword evidence="3" id="KW-1185">Reference proteome</keyword>
<feature type="region of interest" description="Disordered" evidence="1">
    <location>
        <begin position="31"/>
        <end position="81"/>
    </location>
</feature>
<proteinExistence type="predicted"/>
<sequence>MRPAPGSAPMKRPRFPILALPLAAAVALSACQKDSDPGPGGVTRGEARALDEAAAMLDSRPPAPSPSSPQSPPLAGASGKP</sequence>
<feature type="compositionally biased region" description="Pro residues" evidence="1">
    <location>
        <begin position="61"/>
        <end position="72"/>
    </location>
</feature>
<dbReference type="Proteomes" id="UP001187221">
    <property type="component" value="Unassembled WGS sequence"/>
</dbReference>
<reference evidence="2 3" key="1">
    <citation type="submission" date="2023-06" db="EMBL/GenBank/DDBJ databases">
        <title>Draft genome sequence of Novosphingobium sp. strain IK01.</title>
        <authorList>
            <person name="Hatamoto M."/>
            <person name="Ikarashi T."/>
            <person name="Yamaguchi T."/>
        </authorList>
    </citation>
    <scope>NUCLEOTIDE SEQUENCE [LARGE SCALE GENOMIC DNA]</scope>
    <source>
        <strain evidence="2 3">IK01</strain>
    </source>
</reference>
<comment type="caution">
    <text evidence="2">The sequence shown here is derived from an EMBL/GenBank/DDBJ whole genome shotgun (WGS) entry which is preliminary data.</text>
</comment>
<dbReference type="PROSITE" id="PS51257">
    <property type="entry name" value="PROKAR_LIPOPROTEIN"/>
    <property type="match status" value="1"/>
</dbReference>
<protein>
    <submittedName>
        <fullName evidence="2">Uncharacterized protein</fullName>
    </submittedName>
</protein>
<accession>A0ABQ6P6V7</accession>
<evidence type="ECO:0000313" key="2">
    <source>
        <dbReference type="EMBL" id="GMM60983.1"/>
    </source>
</evidence>
<dbReference type="EMBL" id="BTFW01000001">
    <property type="protein sequence ID" value="GMM60983.1"/>
    <property type="molecule type" value="Genomic_DNA"/>
</dbReference>
<evidence type="ECO:0000256" key="1">
    <source>
        <dbReference type="SAM" id="MobiDB-lite"/>
    </source>
</evidence>
<evidence type="ECO:0000313" key="3">
    <source>
        <dbReference type="Proteomes" id="UP001187221"/>
    </source>
</evidence>